<dbReference type="PROSITE" id="PS50089">
    <property type="entry name" value="ZF_RING_2"/>
    <property type="match status" value="1"/>
</dbReference>
<accession>A0A8K0E2T1</accession>
<keyword evidence="2" id="KW-0472">Membrane</keyword>
<dbReference type="GO" id="GO:0016567">
    <property type="term" value="P:protein ubiquitination"/>
    <property type="evidence" value="ECO:0007669"/>
    <property type="project" value="TreeGrafter"/>
</dbReference>
<dbReference type="Pfam" id="PF13639">
    <property type="entry name" value="zf-RING_2"/>
    <property type="match status" value="1"/>
</dbReference>
<reference evidence="4" key="1">
    <citation type="submission" date="2020-03" db="EMBL/GenBank/DDBJ databases">
        <title>A high-quality chromosome-level genome assembly of a woody plant with both climbing and erect habits, Rhamnella rubrinervis.</title>
        <authorList>
            <person name="Lu Z."/>
            <person name="Yang Y."/>
            <person name="Zhu X."/>
            <person name="Sun Y."/>
        </authorList>
    </citation>
    <scope>NUCLEOTIDE SEQUENCE</scope>
    <source>
        <strain evidence="4">BYM</strain>
        <tissue evidence="4">Leaf</tissue>
    </source>
</reference>
<keyword evidence="1" id="KW-0479">Metal-binding</keyword>
<dbReference type="Proteomes" id="UP000796880">
    <property type="component" value="Unassembled WGS sequence"/>
</dbReference>
<dbReference type="SMART" id="SM00184">
    <property type="entry name" value="RING"/>
    <property type="match status" value="1"/>
</dbReference>
<dbReference type="OrthoDB" id="9984778at2759"/>
<name>A0A8K0E2T1_9ROSA</name>
<proteinExistence type="predicted"/>
<dbReference type="SUPFAM" id="SSF57850">
    <property type="entry name" value="RING/U-box"/>
    <property type="match status" value="1"/>
</dbReference>
<gene>
    <name evidence="4" type="ORF">FNV43_RR16016</name>
</gene>
<protein>
    <recommendedName>
        <fullName evidence="3">RING-type domain-containing protein</fullName>
    </recommendedName>
</protein>
<keyword evidence="1" id="KW-0862">Zinc</keyword>
<dbReference type="CDD" id="cd16454">
    <property type="entry name" value="RING-H2_PA-TM-RING"/>
    <property type="match status" value="1"/>
</dbReference>
<evidence type="ECO:0000259" key="3">
    <source>
        <dbReference type="PROSITE" id="PS50089"/>
    </source>
</evidence>
<evidence type="ECO:0000256" key="2">
    <source>
        <dbReference type="SAM" id="Phobius"/>
    </source>
</evidence>
<keyword evidence="2" id="KW-1133">Transmembrane helix</keyword>
<keyword evidence="5" id="KW-1185">Reference proteome</keyword>
<dbReference type="AlphaFoldDB" id="A0A8K0E2T1"/>
<evidence type="ECO:0000256" key="1">
    <source>
        <dbReference type="PROSITE-ProRule" id="PRU00175"/>
    </source>
</evidence>
<feature type="domain" description="RING-type" evidence="3">
    <location>
        <begin position="145"/>
        <end position="187"/>
    </location>
</feature>
<evidence type="ECO:0000313" key="4">
    <source>
        <dbReference type="EMBL" id="KAF3442100.1"/>
    </source>
</evidence>
<evidence type="ECO:0000313" key="5">
    <source>
        <dbReference type="Proteomes" id="UP000796880"/>
    </source>
</evidence>
<dbReference type="EMBL" id="VOIH02000007">
    <property type="protein sequence ID" value="KAF3442100.1"/>
    <property type="molecule type" value="Genomic_DNA"/>
</dbReference>
<sequence>MIPRLFIPPPSPLSSFISASGTLVVVFICIIVFSVILSLIIVAAIYIFCEFIFWHMIERRQGDVEEGQRLRTRPDNINHHHHDEMYQVSVQNNLRILAMLERIIRAIEGGTERREHERLQQALERMPPPMSYGIQETEARFSSECSICLEEYVTGDWCQEFPVCSHIYHSNCIDNWLKKNLSCPICRNCILDE</sequence>
<organism evidence="4 5">
    <name type="scientific">Rhamnella rubrinervis</name>
    <dbReference type="NCBI Taxonomy" id="2594499"/>
    <lineage>
        <taxon>Eukaryota</taxon>
        <taxon>Viridiplantae</taxon>
        <taxon>Streptophyta</taxon>
        <taxon>Embryophyta</taxon>
        <taxon>Tracheophyta</taxon>
        <taxon>Spermatophyta</taxon>
        <taxon>Magnoliopsida</taxon>
        <taxon>eudicotyledons</taxon>
        <taxon>Gunneridae</taxon>
        <taxon>Pentapetalae</taxon>
        <taxon>rosids</taxon>
        <taxon>fabids</taxon>
        <taxon>Rosales</taxon>
        <taxon>Rhamnaceae</taxon>
        <taxon>rhamnoid group</taxon>
        <taxon>Rhamneae</taxon>
        <taxon>Rhamnella</taxon>
    </lineage>
</organism>
<keyword evidence="1" id="KW-0863">Zinc-finger</keyword>
<feature type="transmembrane region" description="Helical" evidence="2">
    <location>
        <begin position="20"/>
        <end position="53"/>
    </location>
</feature>
<dbReference type="Gene3D" id="3.30.40.10">
    <property type="entry name" value="Zinc/RING finger domain, C3HC4 (zinc finger)"/>
    <property type="match status" value="1"/>
</dbReference>
<dbReference type="GO" id="GO:0008270">
    <property type="term" value="F:zinc ion binding"/>
    <property type="evidence" value="ECO:0007669"/>
    <property type="project" value="UniProtKB-KW"/>
</dbReference>
<dbReference type="PANTHER" id="PTHR45676:SF178">
    <property type="entry name" value="RING-TYPE E3 UBIQUITIN TRANSFERASE"/>
    <property type="match status" value="1"/>
</dbReference>
<comment type="caution">
    <text evidence="4">The sequence shown here is derived from an EMBL/GenBank/DDBJ whole genome shotgun (WGS) entry which is preliminary data.</text>
</comment>
<dbReference type="InterPro" id="IPR013083">
    <property type="entry name" value="Znf_RING/FYVE/PHD"/>
</dbReference>
<dbReference type="InterPro" id="IPR001841">
    <property type="entry name" value="Znf_RING"/>
</dbReference>
<keyword evidence="2" id="KW-0812">Transmembrane</keyword>
<dbReference type="PANTHER" id="PTHR45676">
    <property type="entry name" value="RING-H2 FINGER PROTEIN ATL51-RELATED"/>
    <property type="match status" value="1"/>
</dbReference>